<evidence type="ECO:0000256" key="1">
    <source>
        <dbReference type="SAM" id="Coils"/>
    </source>
</evidence>
<dbReference type="Pfam" id="PF14020">
    <property type="entry name" value="DUF4236"/>
    <property type="match status" value="1"/>
</dbReference>
<evidence type="ECO:0000313" key="4">
    <source>
        <dbReference type="EMBL" id="MFC4653926.1"/>
    </source>
</evidence>
<comment type="caution">
    <text evidence="4">The sequence shown here is derived from an EMBL/GenBank/DDBJ whole genome shotgun (WGS) entry which is preliminary data.</text>
</comment>
<accession>A0ABV9JHZ4</accession>
<protein>
    <submittedName>
        <fullName evidence="4">DUF4236 domain-containing protein</fullName>
    </submittedName>
</protein>
<dbReference type="Proteomes" id="UP001595962">
    <property type="component" value="Unassembled WGS sequence"/>
</dbReference>
<evidence type="ECO:0000313" key="5">
    <source>
        <dbReference type="Proteomes" id="UP001595962"/>
    </source>
</evidence>
<dbReference type="InterPro" id="IPR025330">
    <property type="entry name" value="DUF4236"/>
</dbReference>
<proteinExistence type="predicted"/>
<keyword evidence="1" id="KW-0175">Coiled coil</keyword>
<dbReference type="RefSeq" id="WP_377331530.1">
    <property type="nucleotide sequence ID" value="NZ_JBHSGB010000002.1"/>
</dbReference>
<sequence>MSWRFRKSFSPLPGVRITLSPSGVSTSVGAGPFRTTIGPRGTSVTARIPGTGLSYRHTISPNSNHQSSQSHQQDDVGNHVLPGIDANELDDIKSAGSRSLTTPGLTEFKRLLESASSEHRIIVSELGKAKSEESITVGRYTSWHNGWLRRKLFPNKFEQLRVIAEESTDKRVELEEQEQLARLQTQIDIPEHVAHSYNQLIDEFSMLAHSDRIWDTIGQRATNRVVERTMATRVIDRNPVNFELGQCEIIESDWTVPHLENANGGDLYLYPAFVLYFVTADSFALLEYKDLTVTFDLSNFIEEEIIPYDAKTVGHTWAKVNKDGSPDRRFKDNYQIPIAEYGRIAIKSKTGLNEEYLISNADKAKSFYGTWRNFFQAVHSTSQRA</sequence>
<name>A0ABV9JHZ4_9GAMM</name>
<evidence type="ECO:0000256" key="2">
    <source>
        <dbReference type="SAM" id="MobiDB-lite"/>
    </source>
</evidence>
<reference evidence="5" key="1">
    <citation type="journal article" date="2019" name="Int. J. Syst. Evol. Microbiol.">
        <title>The Global Catalogue of Microorganisms (GCM) 10K type strain sequencing project: providing services to taxonomists for standard genome sequencing and annotation.</title>
        <authorList>
            <consortium name="The Broad Institute Genomics Platform"/>
            <consortium name="The Broad Institute Genome Sequencing Center for Infectious Disease"/>
            <person name="Wu L."/>
            <person name="Ma J."/>
        </authorList>
    </citation>
    <scope>NUCLEOTIDE SEQUENCE [LARGE SCALE GENOMIC DNA]</scope>
    <source>
        <strain evidence="5">DT28</strain>
    </source>
</reference>
<gene>
    <name evidence="4" type="ORF">ACFO3I_02685</name>
</gene>
<feature type="coiled-coil region" evidence="1">
    <location>
        <begin position="157"/>
        <end position="184"/>
    </location>
</feature>
<feature type="region of interest" description="Disordered" evidence="2">
    <location>
        <begin position="57"/>
        <end position="83"/>
    </location>
</feature>
<organism evidence="4 5">
    <name type="scientific">Rheinheimera marina</name>
    <dbReference type="NCBI Taxonomy" id="1774958"/>
    <lineage>
        <taxon>Bacteria</taxon>
        <taxon>Pseudomonadati</taxon>
        <taxon>Pseudomonadota</taxon>
        <taxon>Gammaproteobacteria</taxon>
        <taxon>Chromatiales</taxon>
        <taxon>Chromatiaceae</taxon>
        <taxon>Rheinheimera</taxon>
    </lineage>
</organism>
<dbReference type="EMBL" id="JBHSGB010000002">
    <property type="protein sequence ID" value="MFC4653926.1"/>
    <property type="molecule type" value="Genomic_DNA"/>
</dbReference>
<keyword evidence="5" id="KW-1185">Reference proteome</keyword>
<feature type="compositionally biased region" description="Low complexity" evidence="2">
    <location>
        <begin position="62"/>
        <end position="71"/>
    </location>
</feature>
<feature type="domain" description="DUF4236" evidence="3">
    <location>
        <begin position="3"/>
        <end position="56"/>
    </location>
</feature>
<evidence type="ECO:0000259" key="3">
    <source>
        <dbReference type="Pfam" id="PF14020"/>
    </source>
</evidence>